<dbReference type="EMBL" id="MBER01000017">
    <property type="protein sequence ID" value="OMC51263.1"/>
    <property type="molecule type" value="Genomic_DNA"/>
</dbReference>
<organism evidence="2 3">
    <name type="scientific">Mycolicibacterium fortuitum</name>
    <name type="common">Mycobacterium fortuitum</name>
    <dbReference type="NCBI Taxonomy" id="1766"/>
    <lineage>
        <taxon>Bacteria</taxon>
        <taxon>Bacillati</taxon>
        <taxon>Actinomycetota</taxon>
        <taxon>Actinomycetes</taxon>
        <taxon>Mycobacteriales</taxon>
        <taxon>Mycobacteriaceae</taxon>
        <taxon>Mycolicibacterium</taxon>
    </lineage>
</organism>
<feature type="compositionally biased region" description="Acidic residues" evidence="1">
    <location>
        <begin position="378"/>
        <end position="411"/>
    </location>
</feature>
<dbReference type="AlphaFoldDB" id="A0ABD6QS98"/>
<feature type="compositionally biased region" description="Acidic residues" evidence="1">
    <location>
        <begin position="358"/>
        <end position="370"/>
    </location>
</feature>
<proteinExistence type="predicted"/>
<dbReference type="RefSeq" id="WP_076203242.1">
    <property type="nucleotide sequence ID" value="NZ_MBER01000017.1"/>
</dbReference>
<evidence type="ECO:0000313" key="3">
    <source>
        <dbReference type="Proteomes" id="UP000187001"/>
    </source>
</evidence>
<feature type="region of interest" description="Disordered" evidence="1">
    <location>
        <begin position="350"/>
        <end position="476"/>
    </location>
</feature>
<name>A0ABD6QS98_MYCFO</name>
<gene>
    <name evidence="2" type="ORF">A5742_18855</name>
</gene>
<feature type="region of interest" description="Disordered" evidence="1">
    <location>
        <begin position="261"/>
        <end position="283"/>
    </location>
</feature>
<feature type="compositionally biased region" description="Low complexity" evidence="1">
    <location>
        <begin position="430"/>
        <end position="441"/>
    </location>
</feature>
<feature type="compositionally biased region" description="Low complexity" evidence="1">
    <location>
        <begin position="261"/>
        <end position="271"/>
    </location>
</feature>
<feature type="compositionally biased region" description="Pro residues" evidence="1">
    <location>
        <begin position="272"/>
        <end position="282"/>
    </location>
</feature>
<protein>
    <submittedName>
        <fullName evidence="2">Uncharacterized protein</fullName>
    </submittedName>
</protein>
<sequence>MAASLDVAARLDEGQAAVDTIAEYVWACHLLGFDHPDLTRYRYQVHDWYSAEEGLDLRVLDVESASLAAAAAGAEEELALQDKNFQNLVDAWHGMGARASTDFLARHAASSAQVAAGVRSAAAVLTRLRDSLWAAVEAKVSAALQIEGRHSGQRGSWLAAARTVSTGLGDRSAASELIDTQVKPFVANDIGGDWLAAMRSTTRAVADAYGQALAGLRAAALPVFGIPGELGPVRAAPVPLPVAAGTTAASAAAPSWQASPAVMPAASSTPPAAIPTPAPSPAAEPLAAVAEPVGSAAPAPTLPAGAGPGMSGGGMPGLGALPDVGSGLAGAGQQLADLFGGLLGSSADGLPDRIGDVSPDEGDDVDPEADDGPHQEEGDAAEPDGEDTTGEEDADDDTEDDESVDPAEVELTEPQSASPPEAEMPPDPPEAMVTDPVATVPDPAPTVPGPAADPLAAPTGGTPCEIAADELPQVGE</sequence>
<evidence type="ECO:0000313" key="2">
    <source>
        <dbReference type="EMBL" id="OMC51263.1"/>
    </source>
</evidence>
<reference evidence="2 3" key="1">
    <citation type="submission" date="2016-07" db="EMBL/GenBank/DDBJ databases">
        <authorList>
            <person name="Sutton G."/>
            <person name="Brinkac L."/>
            <person name="Sanka R."/>
            <person name="Adams M."/>
            <person name="Lau E."/>
            <person name="Kumar A."/>
            <person name="Macaden R."/>
        </authorList>
    </citation>
    <scope>NUCLEOTIDE SEQUENCE [LARGE SCALE GENOMIC DNA]</scope>
    <source>
        <strain evidence="2 3">GA-0871</strain>
    </source>
</reference>
<evidence type="ECO:0000256" key="1">
    <source>
        <dbReference type="SAM" id="MobiDB-lite"/>
    </source>
</evidence>
<accession>A0ABD6QS98</accession>
<comment type="caution">
    <text evidence="2">The sequence shown here is derived from an EMBL/GenBank/DDBJ whole genome shotgun (WGS) entry which is preliminary data.</text>
</comment>
<dbReference type="Proteomes" id="UP000187001">
    <property type="component" value="Unassembled WGS sequence"/>
</dbReference>